<dbReference type="Proteomes" id="UP000275777">
    <property type="component" value="Chromosome"/>
</dbReference>
<evidence type="ECO:0000256" key="1">
    <source>
        <dbReference type="SAM" id="MobiDB-lite"/>
    </source>
</evidence>
<feature type="compositionally biased region" description="Basic and acidic residues" evidence="1">
    <location>
        <begin position="1"/>
        <end position="14"/>
    </location>
</feature>
<proteinExistence type="predicted"/>
<protein>
    <submittedName>
        <fullName evidence="2">Uncharacterized protein</fullName>
    </submittedName>
</protein>
<name>A0A447T8Q9_CHRVL</name>
<evidence type="ECO:0000313" key="3">
    <source>
        <dbReference type="Proteomes" id="UP000275777"/>
    </source>
</evidence>
<evidence type="ECO:0000313" key="2">
    <source>
        <dbReference type="EMBL" id="VEB41238.1"/>
    </source>
</evidence>
<organism evidence="2 3">
    <name type="scientific">Chromobacterium violaceum</name>
    <dbReference type="NCBI Taxonomy" id="536"/>
    <lineage>
        <taxon>Bacteria</taxon>
        <taxon>Pseudomonadati</taxon>
        <taxon>Pseudomonadota</taxon>
        <taxon>Betaproteobacteria</taxon>
        <taxon>Neisseriales</taxon>
        <taxon>Chromobacteriaceae</taxon>
        <taxon>Chromobacterium</taxon>
    </lineage>
</organism>
<gene>
    <name evidence="2" type="ORF">NCTC9695_01657</name>
</gene>
<reference evidence="2 3" key="1">
    <citation type="submission" date="2018-12" db="EMBL/GenBank/DDBJ databases">
        <authorList>
            <consortium name="Pathogen Informatics"/>
        </authorList>
    </citation>
    <scope>NUCLEOTIDE SEQUENCE [LARGE SCALE GENOMIC DNA]</scope>
    <source>
        <strain evidence="2 3">NCTC9695</strain>
    </source>
</reference>
<accession>A0A447T8Q9</accession>
<feature type="region of interest" description="Disordered" evidence="1">
    <location>
        <begin position="1"/>
        <end position="20"/>
    </location>
</feature>
<dbReference type="EMBL" id="LR134182">
    <property type="protein sequence ID" value="VEB41238.1"/>
    <property type="molecule type" value="Genomic_DNA"/>
</dbReference>
<sequence length="55" mass="6556">MKETGHEPDRKETRMAQQPEVKYRKDYQAPAFLIDRVDLVFDVEDESPACSRGWW</sequence>
<dbReference type="AlphaFoldDB" id="A0A447T8Q9"/>